<accession>V5WGI1</accession>
<dbReference type="SUPFAM" id="SSF63380">
    <property type="entry name" value="Riboflavin synthase domain-like"/>
    <property type="match status" value="1"/>
</dbReference>
<protein>
    <submittedName>
        <fullName evidence="2">Putative oxidoreductase FAD/NAD(P)-binding component</fullName>
    </submittedName>
</protein>
<evidence type="ECO:0000259" key="1">
    <source>
        <dbReference type="PROSITE" id="PS51384"/>
    </source>
</evidence>
<dbReference type="EMBL" id="CP006939">
    <property type="protein sequence ID" value="AHC14893.1"/>
    <property type="molecule type" value="Genomic_DNA"/>
</dbReference>
<dbReference type="KEGG" id="slr:L21SP2_1496"/>
<dbReference type="PROSITE" id="PS51384">
    <property type="entry name" value="FAD_FR"/>
    <property type="match status" value="1"/>
</dbReference>
<evidence type="ECO:0000313" key="2">
    <source>
        <dbReference type="EMBL" id="AHC14893.1"/>
    </source>
</evidence>
<proteinExistence type="predicted"/>
<dbReference type="InterPro" id="IPR039261">
    <property type="entry name" value="FNR_nucleotide-bd"/>
</dbReference>
<organism evidence="2 3">
    <name type="scientific">Salinispira pacifica</name>
    <dbReference type="NCBI Taxonomy" id="1307761"/>
    <lineage>
        <taxon>Bacteria</taxon>
        <taxon>Pseudomonadati</taxon>
        <taxon>Spirochaetota</taxon>
        <taxon>Spirochaetia</taxon>
        <taxon>Spirochaetales</taxon>
        <taxon>Spirochaetaceae</taxon>
        <taxon>Salinispira</taxon>
    </lineage>
</organism>
<evidence type="ECO:0000313" key="3">
    <source>
        <dbReference type="Proteomes" id="UP000018680"/>
    </source>
</evidence>
<dbReference type="PANTHER" id="PTHR47354">
    <property type="entry name" value="NADH OXIDOREDUCTASE HCR"/>
    <property type="match status" value="1"/>
</dbReference>
<sequence>MIKLHNTNSLELTPGFNKPFFNMLRGNIESITREFDNTYTYRLKIPQGFHFVPGQYVHLMAPGGGLGEGMVRHMSIASTPEDGELVFSMDLSSRTPFKQRFAEAEVGDELRLFRIKGEFTLDHIRSGDRLLFIAGGIGITPFRSLIRHIDQTGLVNPWSLMYVGRNYLFTSDIDEAVRRDSLQRSVHYIGRKEIPETLGRLMTGGTAEAANQADMQNLQCFIGGSEGFVESLKSMVIAQGVTEEHIRLENFNH</sequence>
<dbReference type="Gene3D" id="3.40.50.80">
    <property type="entry name" value="Nucleotide-binding domain of ferredoxin-NADP reductase (FNR) module"/>
    <property type="match status" value="1"/>
</dbReference>
<dbReference type="CDD" id="cd00322">
    <property type="entry name" value="FNR_like"/>
    <property type="match status" value="1"/>
</dbReference>
<keyword evidence="3" id="KW-1185">Reference proteome</keyword>
<dbReference type="InterPro" id="IPR050415">
    <property type="entry name" value="MRET"/>
</dbReference>
<dbReference type="InterPro" id="IPR017927">
    <property type="entry name" value="FAD-bd_FR_type"/>
</dbReference>
<reference evidence="2 3" key="1">
    <citation type="journal article" date="2015" name="Stand. Genomic Sci.">
        <title>Complete genome sequence and description of Salinispira pacifica gen. nov., sp. nov., a novel spirochaete isolated form a hypersaline microbial mat.</title>
        <authorList>
            <person name="Ben Hania W."/>
            <person name="Joseph M."/>
            <person name="Schumann P."/>
            <person name="Bunk B."/>
            <person name="Fiebig A."/>
            <person name="Sproer C."/>
            <person name="Klenk H.P."/>
            <person name="Fardeau M.L."/>
            <person name="Spring S."/>
        </authorList>
    </citation>
    <scope>NUCLEOTIDE SEQUENCE [LARGE SCALE GENOMIC DNA]</scope>
    <source>
        <strain evidence="2 3">L21-RPul-D2</strain>
    </source>
</reference>
<dbReference type="STRING" id="1307761.L21SP2_1496"/>
<dbReference type="RefSeq" id="WP_024267813.1">
    <property type="nucleotide sequence ID" value="NC_023035.1"/>
</dbReference>
<dbReference type="GO" id="GO:0016491">
    <property type="term" value="F:oxidoreductase activity"/>
    <property type="evidence" value="ECO:0007669"/>
    <property type="project" value="InterPro"/>
</dbReference>
<dbReference type="PRINTS" id="PR00410">
    <property type="entry name" value="PHEHYDRXLASE"/>
</dbReference>
<dbReference type="HOGENOM" id="CLU_003827_7_3_12"/>
<dbReference type="SUPFAM" id="SSF52343">
    <property type="entry name" value="Ferredoxin reductase-like, C-terminal NADP-linked domain"/>
    <property type="match status" value="1"/>
</dbReference>
<dbReference type="Proteomes" id="UP000018680">
    <property type="component" value="Chromosome"/>
</dbReference>
<dbReference type="eggNOG" id="COG1018">
    <property type="taxonomic scope" value="Bacteria"/>
</dbReference>
<dbReference type="PANTHER" id="PTHR47354:SF5">
    <property type="entry name" value="PROTEIN RFBI"/>
    <property type="match status" value="1"/>
</dbReference>
<name>V5WGI1_9SPIO</name>
<feature type="domain" description="FAD-binding FR-type" evidence="1">
    <location>
        <begin position="21"/>
        <end position="122"/>
    </location>
</feature>
<dbReference type="OrthoDB" id="9801223at2"/>
<dbReference type="InterPro" id="IPR017938">
    <property type="entry name" value="Riboflavin_synthase-like_b-brl"/>
</dbReference>
<gene>
    <name evidence="2" type="ORF">L21SP2_1496</name>
</gene>
<dbReference type="Gene3D" id="2.40.30.10">
    <property type="entry name" value="Translation factors"/>
    <property type="match status" value="1"/>
</dbReference>
<dbReference type="AlphaFoldDB" id="V5WGI1"/>